<dbReference type="GO" id="GO:0004252">
    <property type="term" value="F:serine-type endopeptidase activity"/>
    <property type="evidence" value="ECO:0007669"/>
    <property type="project" value="InterPro"/>
</dbReference>
<feature type="domain" description="Peptidase S26" evidence="8">
    <location>
        <begin position="9"/>
        <end position="165"/>
    </location>
</feature>
<dbReference type="Gene3D" id="2.10.109.10">
    <property type="entry name" value="Umud Fragment, subunit A"/>
    <property type="match status" value="1"/>
</dbReference>
<dbReference type="EC" id="3.4.21.89" evidence="4 7"/>
<evidence type="ECO:0000313" key="10">
    <source>
        <dbReference type="Proteomes" id="UP001329915"/>
    </source>
</evidence>
<organism evidence="9 10">
    <name type="scientific">Metallumcola ferriviriculae</name>
    <dbReference type="NCBI Taxonomy" id="3039180"/>
    <lineage>
        <taxon>Bacteria</taxon>
        <taxon>Bacillati</taxon>
        <taxon>Bacillota</taxon>
        <taxon>Clostridia</taxon>
        <taxon>Neomoorellales</taxon>
        <taxon>Desulfitibacteraceae</taxon>
        <taxon>Metallumcola</taxon>
    </lineage>
</organism>
<proteinExistence type="inferred from homology"/>
<dbReference type="GO" id="GO:0005886">
    <property type="term" value="C:plasma membrane"/>
    <property type="evidence" value="ECO:0007669"/>
    <property type="project" value="UniProtKB-SubCell"/>
</dbReference>
<name>A0AAU0UQF8_9FIRM</name>
<reference evidence="9 10" key="1">
    <citation type="submission" date="2023-04" db="EMBL/GenBank/DDBJ databases">
        <authorList>
            <person name="Hsu D."/>
        </authorList>
    </citation>
    <scope>NUCLEOTIDE SEQUENCE [LARGE SCALE GENOMIC DNA]</scope>
    <source>
        <strain evidence="9 10">MK1</strain>
    </source>
</reference>
<evidence type="ECO:0000256" key="4">
    <source>
        <dbReference type="ARBA" id="ARBA00013208"/>
    </source>
</evidence>
<dbReference type="CDD" id="cd06530">
    <property type="entry name" value="S26_SPase_I"/>
    <property type="match status" value="1"/>
</dbReference>
<dbReference type="KEGG" id="dbc:MFMK1_002276"/>
<dbReference type="PROSITE" id="PS00760">
    <property type="entry name" value="SPASE_I_2"/>
    <property type="match status" value="1"/>
</dbReference>
<gene>
    <name evidence="9" type="primary">lepB</name>
    <name evidence="9" type="ORF">MFMK1_002276</name>
</gene>
<dbReference type="AlphaFoldDB" id="A0AAU0UQF8"/>
<comment type="catalytic activity">
    <reaction evidence="1 7">
        <text>Cleavage of hydrophobic, N-terminal signal or leader sequences from secreted and periplasmic proteins.</text>
        <dbReference type="EC" id="3.4.21.89"/>
    </reaction>
</comment>
<evidence type="ECO:0000259" key="8">
    <source>
        <dbReference type="Pfam" id="PF10502"/>
    </source>
</evidence>
<dbReference type="Proteomes" id="UP001329915">
    <property type="component" value="Chromosome"/>
</dbReference>
<keyword evidence="7" id="KW-0645">Protease</keyword>
<dbReference type="RefSeq" id="WP_366921858.1">
    <property type="nucleotide sequence ID" value="NZ_CP121694.1"/>
</dbReference>
<sequence>MKRLWMLIKETVITLLVALALSLVLRTYVVEARVVPTGSMLPTIQINDRLLVNKFIYDFTTPERGEIIVFAPPEVLSSENDYLKRVIGLPGEVVEVKSGEVFINGVALKESYQHDRPDYNFGPVRVPDNAIFVLGDNRNESYDSHAWGAWLTLDRIKGKAFLRYWPLKHFAMLH</sequence>
<evidence type="ECO:0000256" key="1">
    <source>
        <dbReference type="ARBA" id="ARBA00000677"/>
    </source>
</evidence>
<dbReference type="InterPro" id="IPR019758">
    <property type="entry name" value="Pept_S26A_signal_pept_1_CS"/>
</dbReference>
<accession>A0AAU0UQF8</accession>
<dbReference type="Pfam" id="PF10502">
    <property type="entry name" value="Peptidase_S26"/>
    <property type="match status" value="1"/>
</dbReference>
<dbReference type="PANTHER" id="PTHR43390">
    <property type="entry name" value="SIGNAL PEPTIDASE I"/>
    <property type="match status" value="1"/>
</dbReference>
<evidence type="ECO:0000313" key="9">
    <source>
        <dbReference type="EMBL" id="WRO22446.1"/>
    </source>
</evidence>
<dbReference type="GO" id="GO:0006465">
    <property type="term" value="P:signal peptide processing"/>
    <property type="evidence" value="ECO:0007669"/>
    <property type="project" value="InterPro"/>
</dbReference>
<keyword evidence="5 7" id="KW-0378">Hydrolase</keyword>
<dbReference type="EMBL" id="CP121694">
    <property type="protein sequence ID" value="WRO22446.1"/>
    <property type="molecule type" value="Genomic_DNA"/>
</dbReference>
<evidence type="ECO:0000256" key="6">
    <source>
        <dbReference type="PIRSR" id="PIRSR600223-1"/>
    </source>
</evidence>
<dbReference type="InterPro" id="IPR036286">
    <property type="entry name" value="LexA/Signal_pep-like_sf"/>
</dbReference>
<evidence type="ECO:0000256" key="5">
    <source>
        <dbReference type="ARBA" id="ARBA00022801"/>
    </source>
</evidence>
<feature type="active site" evidence="6">
    <location>
        <position position="84"/>
    </location>
</feature>
<evidence type="ECO:0000256" key="7">
    <source>
        <dbReference type="RuleBase" id="RU362042"/>
    </source>
</evidence>
<dbReference type="PRINTS" id="PR00727">
    <property type="entry name" value="LEADERPTASE"/>
</dbReference>
<protein>
    <recommendedName>
        <fullName evidence="4 7">Signal peptidase I</fullName>
        <ecNumber evidence="4 7">3.4.21.89</ecNumber>
    </recommendedName>
</protein>
<dbReference type="PROSITE" id="PS00761">
    <property type="entry name" value="SPASE_I_3"/>
    <property type="match status" value="1"/>
</dbReference>
<dbReference type="InterPro" id="IPR019757">
    <property type="entry name" value="Pept_S26A_signal_pept_1_Lys-AS"/>
</dbReference>
<dbReference type="GO" id="GO:0009003">
    <property type="term" value="F:signal peptidase activity"/>
    <property type="evidence" value="ECO:0007669"/>
    <property type="project" value="UniProtKB-EC"/>
</dbReference>
<dbReference type="SUPFAM" id="SSF51306">
    <property type="entry name" value="LexA/Signal peptidase"/>
    <property type="match status" value="1"/>
</dbReference>
<comment type="similarity">
    <text evidence="3 7">Belongs to the peptidase S26 family.</text>
</comment>
<dbReference type="InterPro" id="IPR000223">
    <property type="entry name" value="Pept_S26A_signal_pept_1"/>
</dbReference>
<keyword evidence="10" id="KW-1185">Reference proteome</keyword>
<dbReference type="PANTHER" id="PTHR43390:SF1">
    <property type="entry name" value="CHLOROPLAST PROCESSING PEPTIDASE"/>
    <property type="match status" value="1"/>
</dbReference>
<evidence type="ECO:0000256" key="3">
    <source>
        <dbReference type="ARBA" id="ARBA00009370"/>
    </source>
</evidence>
<feature type="active site" evidence="6">
    <location>
        <position position="39"/>
    </location>
</feature>
<evidence type="ECO:0000256" key="2">
    <source>
        <dbReference type="ARBA" id="ARBA00004401"/>
    </source>
</evidence>
<comment type="subcellular location">
    <subcellularLocation>
        <location evidence="2">Cell membrane</location>
        <topology evidence="2">Single-pass type II membrane protein</topology>
    </subcellularLocation>
    <subcellularLocation>
        <location evidence="7">Membrane</location>
        <topology evidence="7">Single-pass type II membrane protein</topology>
    </subcellularLocation>
</comment>
<dbReference type="InterPro" id="IPR019533">
    <property type="entry name" value="Peptidase_S26"/>
</dbReference>
<dbReference type="NCBIfam" id="TIGR02227">
    <property type="entry name" value="sigpep_I_bact"/>
    <property type="match status" value="1"/>
</dbReference>